<keyword evidence="17" id="KW-1185">Reference proteome</keyword>
<dbReference type="InterPro" id="IPR000089">
    <property type="entry name" value="Biotin_lipoyl"/>
</dbReference>
<evidence type="ECO:0000256" key="1">
    <source>
        <dbReference type="ARBA" id="ARBA00001938"/>
    </source>
</evidence>
<name>J4GUS3_9APHY</name>
<gene>
    <name evidence="16" type="ORF">FIBRA_07354</name>
</gene>
<dbReference type="SUPFAM" id="SSF50465">
    <property type="entry name" value="EF-Tu/eEF-1alpha/eIF2-gamma C-terminal domain"/>
    <property type="match status" value="1"/>
</dbReference>
<dbReference type="GO" id="GO:0003746">
    <property type="term" value="F:translation elongation factor activity"/>
    <property type="evidence" value="ECO:0007669"/>
    <property type="project" value="UniProtKB-KW"/>
</dbReference>
<dbReference type="NCBIfam" id="NF002270">
    <property type="entry name" value="PRK01202.1"/>
    <property type="match status" value="1"/>
</dbReference>
<feature type="domain" description="Tr-type G" evidence="15">
    <location>
        <begin position="70"/>
        <end position="268"/>
    </location>
</feature>
<dbReference type="InterPro" id="IPR041709">
    <property type="entry name" value="EF-Tu_GTP-bd"/>
</dbReference>
<keyword evidence="10" id="KW-0496">Mitochondrion</keyword>
<protein>
    <recommendedName>
        <fullName evidence="13">Elongation factor Tu</fullName>
    </recommendedName>
</protein>
<dbReference type="HOGENOM" id="CLU_373858_0_0_1"/>
<dbReference type="PROSITE" id="PS00301">
    <property type="entry name" value="G_TR_1"/>
    <property type="match status" value="1"/>
</dbReference>
<evidence type="ECO:0000313" key="17">
    <source>
        <dbReference type="Proteomes" id="UP000006352"/>
    </source>
</evidence>
<dbReference type="PANTHER" id="PTHR43721:SF36">
    <property type="entry name" value="ELONGATION FACTOR TU, MITOCHONDRIAL"/>
    <property type="match status" value="1"/>
</dbReference>
<dbReference type="CDD" id="cd03707">
    <property type="entry name" value="EFTU_III"/>
    <property type="match status" value="1"/>
</dbReference>
<dbReference type="NCBIfam" id="NF000766">
    <property type="entry name" value="PRK00049.1"/>
    <property type="match status" value="1"/>
</dbReference>
<evidence type="ECO:0000256" key="7">
    <source>
        <dbReference type="ARBA" id="ARBA00022823"/>
    </source>
</evidence>
<dbReference type="GO" id="GO:0005960">
    <property type="term" value="C:glycine cleavage complex"/>
    <property type="evidence" value="ECO:0007669"/>
    <property type="project" value="InterPro"/>
</dbReference>
<evidence type="ECO:0000256" key="6">
    <source>
        <dbReference type="ARBA" id="ARBA00022768"/>
    </source>
</evidence>
<dbReference type="Pfam" id="PF01597">
    <property type="entry name" value="GCV_H"/>
    <property type="match status" value="1"/>
</dbReference>
<dbReference type="InterPro" id="IPR033753">
    <property type="entry name" value="GCV_H/Fam206"/>
</dbReference>
<comment type="similarity">
    <text evidence="3">Belongs to the TRAFAC class translation factor GTPase superfamily. Classic translation factor GTPase family. EF-Tu/EF-1A subfamily.</text>
</comment>
<dbReference type="InterPro" id="IPR031157">
    <property type="entry name" value="G_TR_CS"/>
</dbReference>
<dbReference type="PRINTS" id="PR00315">
    <property type="entry name" value="ELONGATNFCT"/>
</dbReference>
<dbReference type="Gene3D" id="3.40.50.300">
    <property type="entry name" value="P-loop containing nucleotide triphosphate hydrolases"/>
    <property type="match status" value="1"/>
</dbReference>
<dbReference type="InterPro" id="IPR017453">
    <property type="entry name" value="GCV_H_sub"/>
</dbReference>
<dbReference type="GO" id="GO:0003924">
    <property type="term" value="F:GTPase activity"/>
    <property type="evidence" value="ECO:0007669"/>
    <property type="project" value="InterPro"/>
</dbReference>
<evidence type="ECO:0000256" key="2">
    <source>
        <dbReference type="ARBA" id="ARBA00004173"/>
    </source>
</evidence>
<feature type="modified residue" description="N6-lipoyllysine" evidence="12">
    <location>
        <position position="680"/>
    </location>
</feature>
<dbReference type="SUPFAM" id="SSF51230">
    <property type="entry name" value="Single hybrid motif"/>
    <property type="match status" value="1"/>
</dbReference>
<dbReference type="GO" id="GO:0070125">
    <property type="term" value="P:mitochondrial translational elongation"/>
    <property type="evidence" value="ECO:0007669"/>
    <property type="project" value="TreeGrafter"/>
</dbReference>
<dbReference type="Pfam" id="PF03143">
    <property type="entry name" value="GTP_EFTU_D3"/>
    <property type="match status" value="1"/>
</dbReference>
<dbReference type="Gene3D" id="2.40.50.100">
    <property type="match status" value="1"/>
</dbReference>
<dbReference type="InterPro" id="IPR004160">
    <property type="entry name" value="Transl_elong_EFTu/EF1A_C"/>
</dbReference>
<evidence type="ECO:0000256" key="4">
    <source>
        <dbReference type="ARBA" id="ARBA00009249"/>
    </source>
</evidence>
<dbReference type="NCBIfam" id="TIGR00485">
    <property type="entry name" value="EF-Tu"/>
    <property type="match status" value="1"/>
</dbReference>
<dbReference type="Pfam" id="PF03144">
    <property type="entry name" value="GTP_EFTU_D2"/>
    <property type="match status" value="1"/>
</dbReference>
<dbReference type="NCBIfam" id="TIGR00231">
    <property type="entry name" value="small_GTP"/>
    <property type="match status" value="1"/>
</dbReference>
<evidence type="ECO:0000259" key="14">
    <source>
        <dbReference type="PROSITE" id="PS50968"/>
    </source>
</evidence>
<dbReference type="PANTHER" id="PTHR43721">
    <property type="entry name" value="ELONGATION FACTOR TU-RELATED"/>
    <property type="match status" value="1"/>
</dbReference>
<keyword evidence="9" id="KW-0809">Transit peptide</keyword>
<dbReference type="InParanoid" id="J4GUS3"/>
<accession>J4GUS3</accession>
<evidence type="ECO:0000256" key="5">
    <source>
        <dbReference type="ARBA" id="ARBA00022741"/>
    </source>
</evidence>
<dbReference type="HAMAP" id="MF_00272">
    <property type="entry name" value="GcvH"/>
    <property type="match status" value="1"/>
</dbReference>
<dbReference type="NCBIfam" id="NF009372">
    <property type="entry name" value="PRK12735.1"/>
    <property type="match status" value="1"/>
</dbReference>
<keyword evidence="8" id="KW-0648">Protein biosynthesis</keyword>
<dbReference type="STRING" id="599839.J4GUS3"/>
<dbReference type="InterPro" id="IPR002930">
    <property type="entry name" value="GCV_H"/>
</dbReference>
<keyword evidence="7 12" id="KW-0450">Lipoyl</keyword>
<dbReference type="InterPro" id="IPR027417">
    <property type="entry name" value="P-loop_NTPase"/>
</dbReference>
<dbReference type="Gene3D" id="2.40.30.10">
    <property type="entry name" value="Translation factors"/>
    <property type="match status" value="2"/>
</dbReference>
<comment type="subcellular location">
    <subcellularLocation>
        <location evidence="2">Mitochondrion</location>
    </subcellularLocation>
</comment>
<dbReference type="GO" id="GO:0005525">
    <property type="term" value="F:GTP binding"/>
    <property type="evidence" value="ECO:0007669"/>
    <property type="project" value="UniProtKB-KW"/>
</dbReference>
<comment type="cofactor">
    <cofactor evidence="1">
        <name>(R)-lipoate</name>
        <dbReference type="ChEBI" id="CHEBI:83088"/>
    </cofactor>
</comment>
<dbReference type="OrthoDB" id="2067at2759"/>
<dbReference type="CDD" id="cd01884">
    <property type="entry name" value="EF_Tu"/>
    <property type="match status" value="1"/>
</dbReference>
<dbReference type="SUPFAM" id="SSF52540">
    <property type="entry name" value="P-loop containing nucleoside triphosphate hydrolases"/>
    <property type="match status" value="1"/>
</dbReference>
<dbReference type="FunFam" id="3.40.50.300:FF:000003">
    <property type="entry name" value="Elongation factor Tu"/>
    <property type="match status" value="1"/>
</dbReference>
<dbReference type="GO" id="GO:0005739">
    <property type="term" value="C:mitochondrion"/>
    <property type="evidence" value="ECO:0007669"/>
    <property type="project" value="UniProtKB-SubCell"/>
</dbReference>
<dbReference type="InterPro" id="IPR009000">
    <property type="entry name" value="Transl_B-barrel_sf"/>
</dbReference>
<evidence type="ECO:0000256" key="9">
    <source>
        <dbReference type="ARBA" id="ARBA00022946"/>
    </source>
</evidence>
<feature type="domain" description="Lipoyl-binding" evidence="14">
    <location>
        <begin position="639"/>
        <end position="721"/>
    </location>
</feature>
<dbReference type="PROSITE" id="PS51722">
    <property type="entry name" value="G_TR_2"/>
    <property type="match status" value="1"/>
</dbReference>
<dbReference type="SUPFAM" id="SSF50447">
    <property type="entry name" value="Translation proteins"/>
    <property type="match status" value="1"/>
</dbReference>
<dbReference type="InterPro" id="IPR011053">
    <property type="entry name" value="Single_hybrid_motif"/>
</dbReference>
<organism evidence="16 17">
    <name type="scientific">Fibroporia radiculosa</name>
    <dbReference type="NCBI Taxonomy" id="599839"/>
    <lineage>
        <taxon>Eukaryota</taxon>
        <taxon>Fungi</taxon>
        <taxon>Dikarya</taxon>
        <taxon>Basidiomycota</taxon>
        <taxon>Agaricomycotina</taxon>
        <taxon>Agaricomycetes</taxon>
        <taxon>Polyporales</taxon>
        <taxon>Fibroporiaceae</taxon>
        <taxon>Fibroporia</taxon>
    </lineage>
</organism>
<dbReference type="RefSeq" id="XP_012184428.1">
    <property type="nucleotide sequence ID" value="XM_012329038.1"/>
</dbReference>
<keyword evidence="6" id="KW-0251">Elongation factor</keyword>
<keyword evidence="11" id="KW-0342">GTP-binding</keyword>
<dbReference type="PROSITE" id="PS00189">
    <property type="entry name" value="LIPOYL"/>
    <property type="match status" value="1"/>
</dbReference>
<dbReference type="InterPro" id="IPR004541">
    <property type="entry name" value="Transl_elong_EFTu/EF1A_bac/org"/>
</dbReference>
<dbReference type="PROSITE" id="PS50968">
    <property type="entry name" value="BIOTINYL_LIPOYL"/>
    <property type="match status" value="1"/>
</dbReference>
<keyword evidence="5" id="KW-0547">Nucleotide-binding</keyword>
<proteinExistence type="inferred from homology"/>
<dbReference type="Pfam" id="PF00009">
    <property type="entry name" value="GTP_EFTU"/>
    <property type="match status" value="1"/>
</dbReference>
<dbReference type="NCBIfam" id="TIGR00527">
    <property type="entry name" value="gcvH"/>
    <property type="match status" value="1"/>
</dbReference>
<dbReference type="InterPro" id="IPR004161">
    <property type="entry name" value="EFTu-like_2"/>
</dbReference>
<dbReference type="GeneID" id="24100056"/>
<dbReference type="InterPro" id="IPR000795">
    <property type="entry name" value="T_Tr_GTP-bd_dom"/>
</dbReference>
<evidence type="ECO:0000313" key="16">
    <source>
        <dbReference type="EMBL" id="CCM05145.1"/>
    </source>
</evidence>
<dbReference type="InterPro" id="IPR050055">
    <property type="entry name" value="EF-Tu_GTPase"/>
</dbReference>
<dbReference type="EMBL" id="HE797181">
    <property type="protein sequence ID" value="CCM05145.1"/>
    <property type="molecule type" value="Genomic_DNA"/>
</dbReference>
<evidence type="ECO:0000259" key="15">
    <source>
        <dbReference type="PROSITE" id="PS51722"/>
    </source>
</evidence>
<dbReference type="AlphaFoldDB" id="J4GUS3"/>
<dbReference type="GO" id="GO:0019464">
    <property type="term" value="P:glycine decarboxylation via glycine cleavage system"/>
    <property type="evidence" value="ECO:0007669"/>
    <property type="project" value="InterPro"/>
</dbReference>
<reference evidence="16 17" key="1">
    <citation type="journal article" date="2012" name="Appl. Environ. Microbiol.">
        <title>Short-read sequencing for genomic analysis of the brown rot fungus Fibroporia radiculosa.</title>
        <authorList>
            <person name="Tang J.D."/>
            <person name="Perkins A.D."/>
            <person name="Sonstegard T.S."/>
            <person name="Schroeder S.G."/>
            <person name="Burgess S.C."/>
            <person name="Diehl S.V."/>
        </authorList>
    </citation>
    <scope>NUCLEOTIDE SEQUENCE [LARGE SCALE GENOMIC DNA]</scope>
    <source>
        <strain evidence="16 17">TFFH 294</strain>
    </source>
</reference>
<dbReference type="CDD" id="cd06848">
    <property type="entry name" value="GCS_H"/>
    <property type="match status" value="1"/>
</dbReference>
<dbReference type="Proteomes" id="UP000006352">
    <property type="component" value="Unassembled WGS sequence"/>
</dbReference>
<dbReference type="FunCoup" id="J4GUS3">
    <property type="interactions" value="430"/>
</dbReference>
<evidence type="ECO:0000256" key="12">
    <source>
        <dbReference type="PIRSR" id="PIRSR617453-50"/>
    </source>
</evidence>
<dbReference type="InterPro" id="IPR033720">
    <property type="entry name" value="EFTU_2"/>
</dbReference>
<dbReference type="FunFam" id="2.40.30.10:FF:000001">
    <property type="entry name" value="Elongation factor Tu"/>
    <property type="match status" value="1"/>
</dbReference>
<evidence type="ECO:0000256" key="10">
    <source>
        <dbReference type="ARBA" id="ARBA00023128"/>
    </source>
</evidence>
<evidence type="ECO:0000256" key="3">
    <source>
        <dbReference type="ARBA" id="ARBA00007249"/>
    </source>
</evidence>
<comment type="similarity">
    <text evidence="4">Belongs to the GcvH family.</text>
</comment>
<dbReference type="NCBIfam" id="NF009373">
    <property type="entry name" value="PRK12736.1"/>
    <property type="match status" value="1"/>
</dbReference>
<evidence type="ECO:0000256" key="11">
    <source>
        <dbReference type="ARBA" id="ARBA00023134"/>
    </source>
</evidence>
<evidence type="ECO:0000256" key="13">
    <source>
        <dbReference type="RuleBase" id="RU004061"/>
    </source>
</evidence>
<evidence type="ECO:0000256" key="8">
    <source>
        <dbReference type="ARBA" id="ARBA00022917"/>
    </source>
</evidence>
<dbReference type="InterPro" id="IPR009001">
    <property type="entry name" value="Transl_elong_EF1A/Init_IF2_C"/>
</dbReference>
<sequence length="743" mass="80990">MFRTPLAASRTISRRLCVSRAAQSYHTGARNVVRNPARSVHSTFIKSNGASWVIRRGYADAAGSKFSRAKPHLNIGTIGHVDHGKTTLTAAITKVLAERGGAKFTDYADIDKAPEEKARGITINSSHVEYESETRHYGHIDCPGHADYIKNMITGAAQMDGAIIVVSATDGQMPQTREHLLLARQVGVKKLVVFINKVDQIQDQEMLELVDMEMRDLLSTYNFDGEETPIIMGSALAALEGRNPDIGADKIVELVRACDLEKPFLLPVEDVFSISGRGTVATGRVERGVCHKGDEVEVVGLGDSFKTTLTGIEMFHKELDRGEAGDNMGVLLRGVKREQIRRGQVIIAPGSIKAVRKFQAQIYVLTKDEGGRYTPFMDNYRPQLFLRTADVTCGLHWPEGTSDAAEKMVMPGDNVEMICDLMHDVAAEIGTRFTLREGGKTGLFLRYVDSRRLTSSFLEEYISHISATSVSMHDPHSTPKVESGLTRLSTCRTVPYIASLSTLALTERNGFTDASELLRILSVLERMAEKYVRIYGIGCTVSGQPSGSRLTASPQGPERAGFSGHDLCAFLDRPGWLQPPATMFSAIRLASRSSSSAAAVRTARRPAAGAFRTPFMRTLVTKRYTEDHEAVVFDDSTMTGTVYITNYAQSSLGDVVFVELPVEGSTVAQGDQIGAVESVKAASDIYAPISGTVAEVNSGLADQPGLLNKSPEDQGWLCKIKVNDAAEIEKLLTEDAYKAHCDS</sequence>
<dbReference type="CDD" id="cd03697">
    <property type="entry name" value="EFTU_II"/>
    <property type="match status" value="1"/>
</dbReference>
<dbReference type="InterPro" id="IPR005225">
    <property type="entry name" value="Small_GTP-bd"/>
</dbReference>
<dbReference type="InterPro" id="IPR003016">
    <property type="entry name" value="2-oxoA_DH_lipoyl-BS"/>
</dbReference>